<dbReference type="Gene3D" id="1.10.8.430">
    <property type="entry name" value="Helical domain of apoptotic protease-activating factors"/>
    <property type="match status" value="1"/>
</dbReference>
<dbReference type="GO" id="GO:0006952">
    <property type="term" value="P:defense response"/>
    <property type="evidence" value="ECO:0007669"/>
    <property type="project" value="UniProtKB-KW"/>
</dbReference>
<dbReference type="InterPro" id="IPR041118">
    <property type="entry name" value="Rx_N"/>
</dbReference>
<dbReference type="InterPro" id="IPR038005">
    <property type="entry name" value="RX-like_CC"/>
</dbReference>
<gene>
    <name evidence="8" type="ORF">TIFTF001_041519</name>
</gene>
<dbReference type="Pfam" id="PF00931">
    <property type="entry name" value="NB-ARC"/>
    <property type="match status" value="1"/>
</dbReference>
<evidence type="ECO:0000259" key="6">
    <source>
        <dbReference type="Pfam" id="PF18052"/>
    </source>
</evidence>
<dbReference type="Pfam" id="PF23559">
    <property type="entry name" value="WHD_DRP"/>
    <property type="match status" value="1"/>
</dbReference>
<dbReference type="InterPro" id="IPR042197">
    <property type="entry name" value="Apaf_helical"/>
</dbReference>
<comment type="caution">
    <text evidence="8">The sequence shown here is derived from an EMBL/GenBank/DDBJ whole genome shotgun (WGS) entry which is preliminary data.</text>
</comment>
<dbReference type="PRINTS" id="PR00364">
    <property type="entry name" value="DISEASERSIST"/>
</dbReference>
<dbReference type="Pfam" id="PF18052">
    <property type="entry name" value="Rx_N"/>
    <property type="match status" value="1"/>
</dbReference>
<dbReference type="PANTHER" id="PTHR36766">
    <property type="entry name" value="PLANT BROAD-SPECTRUM MILDEW RESISTANCE PROTEIN RPW8"/>
    <property type="match status" value="1"/>
</dbReference>
<reference evidence="8" key="1">
    <citation type="submission" date="2023-07" db="EMBL/GenBank/DDBJ databases">
        <title>draft genome sequence of fig (Ficus carica).</title>
        <authorList>
            <person name="Takahashi T."/>
            <person name="Nishimura K."/>
        </authorList>
    </citation>
    <scope>NUCLEOTIDE SEQUENCE</scope>
</reference>
<dbReference type="GO" id="GO:0005524">
    <property type="term" value="F:ATP binding"/>
    <property type="evidence" value="ECO:0007669"/>
    <property type="project" value="UniProtKB-KW"/>
</dbReference>
<dbReference type="Gene3D" id="1.20.5.4130">
    <property type="match status" value="1"/>
</dbReference>
<proteinExistence type="predicted"/>
<evidence type="ECO:0000259" key="7">
    <source>
        <dbReference type="Pfam" id="PF23559"/>
    </source>
</evidence>
<dbReference type="PANTHER" id="PTHR36766:SF63">
    <property type="entry name" value="NB-ARC DOMAIN-CONTAINING PROTEIN"/>
    <property type="match status" value="1"/>
</dbReference>
<evidence type="ECO:0000313" key="9">
    <source>
        <dbReference type="Proteomes" id="UP001187192"/>
    </source>
</evidence>
<dbReference type="InterPro" id="IPR002182">
    <property type="entry name" value="NB-ARC"/>
</dbReference>
<accession>A0AA87ZFQ4</accession>
<organism evidence="8 9">
    <name type="scientific">Ficus carica</name>
    <name type="common">Common fig</name>
    <dbReference type="NCBI Taxonomy" id="3494"/>
    <lineage>
        <taxon>Eukaryota</taxon>
        <taxon>Viridiplantae</taxon>
        <taxon>Streptophyta</taxon>
        <taxon>Embryophyta</taxon>
        <taxon>Tracheophyta</taxon>
        <taxon>Spermatophyta</taxon>
        <taxon>Magnoliopsida</taxon>
        <taxon>eudicotyledons</taxon>
        <taxon>Gunneridae</taxon>
        <taxon>Pentapetalae</taxon>
        <taxon>rosids</taxon>
        <taxon>fabids</taxon>
        <taxon>Rosales</taxon>
        <taxon>Moraceae</taxon>
        <taxon>Ficeae</taxon>
        <taxon>Ficus</taxon>
    </lineage>
</organism>
<feature type="domain" description="Disease resistance N-terminal" evidence="6">
    <location>
        <begin position="11"/>
        <end position="97"/>
    </location>
</feature>
<keyword evidence="2" id="KW-0547">Nucleotide-binding</keyword>
<feature type="non-terminal residue" evidence="8">
    <location>
        <position position="497"/>
    </location>
</feature>
<sequence>MAEALLSATADVLIDRLLIPTTAAKLRKERDKEVERLKEELEFVKVILKDASAKGDQELSDGEKIWVKQVREVSELIEDVVYECTLEATQLRQQRGFVNLLSRSARLIRTLNTVRDQTSKIQNIKATLDEIMARRHRYQLREHGSGRRTAAIIDRYHSQFVSPFLEQCITGIESTATELIKRVVTEEVAKRSVISLVGAGGIGKTTLARRIYDDEVTMIKKICHAEKRDTGEIDTANRQELISILFKSLRSKRYFLVFDDVWEEDFWQLLKDALPDDENGSRIIITTRSEAVAVSCKETSFDLVHKLQTLSEEASWDLFCHITFQYEPEQVCPPELEQLSRAFIKVCEGLPLAIVAVAGLLSTKEKSVQIWQRLLDNFSLGVESSPQLTDSLIPYDKLFKLWIAEGFVQEQRGKTLEKVAEEYLNELIDRNLVQAFEGFYGLEKCCRVQSLMHEISRHKADEFSFCHIRDDNNSSCQGKSRRLAIYNDIKGNVWESI</sequence>
<evidence type="ECO:0000256" key="4">
    <source>
        <dbReference type="ARBA" id="ARBA00022840"/>
    </source>
</evidence>
<protein>
    <submittedName>
        <fullName evidence="8">Uncharacterized protein</fullName>
    </submittedName>
</protein>
<dbReference type="SUPFAM" id="SSF52540">
    <property type="entry name" value="P-loop containing nucleoside triphosphate hydrolases"/>
    <property type="match status" value="1"/>
</dbReference>
<dbReference type="InterPro" id="IPR027417">
    <property type="entry name" value="P-loop_NTPase"/>
</dbReference>
<dbReference type="Proteomes" id="UP001187192">
    <property type="component" value="Unassembled WGS sequence"/>
</dbReference>
<evidence type="ECO:0000256" key="3">
    <source>
        <dbReference type="ARBA" id="ARBA00022821"/>
    </source>
</evidence>
<evidence type="ECO:0000256" key="1">
    <source>
        <dbReference type="ARBA" id="ARBA00022737"/>
    </source>
</evidence>
<feature type="domain" description="Disease resistance protein winged helix" evidence="7">
    <location>
        <begin position="392"/>
        <end position="455"/>
    </location>
</feature>
<feature type="domain" description="NB-ARC" evidence="5">
    <location>
        <begin position="175"/>
        <end position="326"/>
    </location>
</feature>
<dbReference type="EMBL" id="BTGU01001891">
    <property type="protein sequence ID" value="GMN30900.1"/>
    <property type="molecule type" value="Genomic_DNA"/>
</dbReference>
<evidence type="ECO:0000256" key="2">
    <source>
        <dbReference type="ARBA" id="ARBA00022741"/>
    </source>
</evidence>
<dbReference type="Gene3D" id="3.40.50.300">
    <property type="entry name" value="P-loop containing nucleotide triphosphate hydrolases"/>
    <property type="match status" value="2"/>
</dbReference>
<keyword evidence="1" id="KW-0677">Repeat</keyword>
<dbReference type="GO" id="GO:0043531">
    <property type="term" value="F:ADP binding"/>
    <property type="evidence" value="ECO:0007669"/>
    <property type="project" value="InterPro"/>
</dbReference>
<dbReference type="CDD" id="cd14798">
    <property type="entry name" value="RX-CC_like"/>
    <property type="match status" value="1"/>
</dbReference>
<dbReference type="AlphaFoldDB" id="A0AA87ZFQ4"/>
<keyword evidence="9" id="KW-1185">Reference proteome</keyword>
<keyword evidence="3" id="KW-0611">Plant defense</keyword>
<keyword evidence="4" id="KW-0067">ATP-binding</keyword>
<dbReference type="InterPro" id="IPR058922">
    <property type="entry name" value="WHD_DRP"/>
</dbReference>
<evidence type="ECO:0000313" key="8">
    <source>
        <dbReference type="EMBL" id="GMN30900.1"/>
    </source>
</evidence>
<evidence type="ECO:0000259" key="5">
    <source>
        <dbReference type="Pfam" id="PF00931"/>
    </source>
</evidence>
<name>A0AA87ZFQ4_FICCA</name>